<gene>
    <name evidence="2" type="ORF">ECRASSUSDP1_LOCUS28559</name>
</gene>
<organism evidence="2 3">
    <name type="scientific">Euplotes crassus</name>
    <dbReference type="NCBI Taxonomy" id="5936"/>
    <lineage>
        <taxon>Eukaryota</taxon>
        <taxon>Sar</taxon>
        <taxon>Alveolata</taxon>
        <taxon>Ciliophora</taxon>
        <taxon>Intramacronucleata</taxon>
        <taxon>Spirotrichea</taxon>
        <taxon>Hypotrichia</taxon>
        <taxon>Euplotida</taxon>
        <taxon>Euplotidae</taxon>
        <taxon>Moneuplotes</taxon>
    </lineage>
</organism>
<dbReference type="Proteomes" id="UP001295684">
    <property type="component" value="Unassembled WGS sequence"/>
</dbReference>
<accession>A0AAD2DBU1</accession>
<proteinExistence type="predicted"/>
<evidence type="ECO:0000313" key="2">
    <source>
        <dbReference type="EMBL" id="CAI2386933.1"/>
    </source>
</evidence>
<feature type="compositionally biased region" description="Basic and acidic residues" evidence="1">
    <location>
        <begin position="79"/>
        <end position="133"/>
    </location>
</feature>
<sequence>MNSSNVSQTLCQCFYHFCSCEKVQFERDSSGAKHDTENLVSLNKKLMLQKPASKNSEVIMKELITKYCICMENDSTQQEKEGLSKSKNKKDVQKINYEESKDYKHPKEHDTKLHEEEKIPIKPSNEDAHESRPRFKSRPRALRHDSDSEEFTLYRNRTNYNTRKDVVFKATFRRLRKFFIKDFATSAGNNSWAEDYPQRLREYCRQKFPEAHLDRVCTIFDCVINFKGKLGTIPQEDPQLKDAMNKLLYFYSEKKFRLMNPHPEFFHVLLHFISLENVASLVFNEQRQTFKQKVRAHLQKLKVFATLMKNPEY</sequence>
<keyword evidence="3" id="KW-1185">Reference proteome</keyword>
<feature type="region of interest" description="Disordered" evidence="1">
    <location>
        <begin position="79"/>
        <end position="143"/>
    </location>
</feature>
<dbReference type="AlphaFoldDB" id="A0AAD2DBU1"/>
<reference evidence="2" key="1">
    <citation type="submission" date="2023-07" db="EMBL/GenBank/DDBJ databases">
        <authorList>
            <consortium name="AG Swart"/>
            <person name="Singh M."/>
            <person name="Singh A."/>
            <person name="Seah K."/>
            <person name="Emmerich C."/>
        </authorList>
    </citation>
    <scope>NUCLEOTIDE SEQUENCE</scope>
    <source>
        <strain evidence="2">DP1</strain>
    </source>
</reference>
<evidence type="ECO:0000313" key="3">
    <source>
        <dbReference type="Proteomes" id="UP001295684"/>
    </source>
</evidence>
<protein>
    <submittedName>
        <fullName evidence="2">Uncharacterized protein</fullName>
    </submittedName>
</protein>
<name>A0AAD2DBU1_EUPCR</name>
<dbReference type="EMBL" id="CAMPGE010029462">
    <property type="protein sequence ID" value="CAI2386933.1"/>
    <property type="molecule type" value="Genomic_DNA"/>
</dbReference>
<comment type="caution">
    <text evidence="2">The sequence shown here is derived from an EMBL/GenBank/DDBJ whole genome shotgun (WGS) entry which is preliminary data.</text>
</comment>
<evidence type="ECO:0000256" key="1">
    <source>
        <dbReference type="SAM" id="MobiDB-lite"/>
    </source>
</evidence>